<dbReference type="AlphaFoldDB" id="A0A8H3R6D3"/>
<sequence length="111" mass="12998">MELNPKPEWIIFISDNGPHYHNADLMMIMRRWKEWYNIDVRKWTFLEAGEAKTSIDSHHAQISHAIKRHVRLGFDISQGSDIELAIEGICGTSVAHLEPERTKGKREKWFV</sequence>
<evidence type="ECO:0000313" key="2">
    <source>
        <dbReference type="Proteomes" id="UP000615446"/>
    </source>
</evidence>
<dbReference type="Proteomes" id="UP000615446">
    <property type="component" value="Unassembled WGS sequence"/>
</dbReference>
<reference evidence="1" key="1">
    <citation type="submission" date="2019-10" db="EMBL/GenBank/DDBJ databases">
        <title>Conservation and host-specific expression of non-tandemly repeated heterogenous ribosome RNA gene in arbuscular mycorrhizal fungi.</title>
        <authorList>
            <person name="Maeda T."/>
            <person name="Kobayashi Y."/>
            <person name="Nakagawa T."/>
            <person name="Ezawa T."/>
            <person name="Yamaguchi K."/>
            <person name="Bino T."/>
            <person name="Nishimoto Y."/>
            <person name="Shigenobu S."/>
            <person name="Kawaguchi M."/>
        </authorList>
    </citation>
    <scope>NUCLEOTIDE SEQUENCE</scope>
    <source>
        <strain evidence="1">HR1</strain>
    </source>
</reference>
<protein>
    <submittedName>
        <fullName evidence="1">Uncharacterized protein</fullName>
    </submittedName>
</protein>
<name>A0A8H3R6D3_9GLOM</name>
<gene>
    <name evidence="1" type="ORF">RCL2_002800100</name>
</gene>
<dbReference type="EMBL" id="BLAL01000300">
    <property type="protein sequence ID" value="GET01600.1"/>
    <property type="molecule type" value="Genomic_DNA"/>
</dbReference>
<evidence type="ECO:0000313" key="1">
    <source>
        <dbReference type="EMBL" id="GET01600.1"/>
    </source>
</evidence>
<dbReference type="OrthoDB" id="2446068at2759"/>
<comment type="caution">
    <text evidence="1">The sequence shown here is derived from an EMBL/GenBank/DDBJ whole genome shotgun (WGS) entry which is preliminary data.</text>
</comment>
<accession>A0A8H3R6D3</accession>
<organism evidence="1 2">
    <name type="scientific">Rhizophagus clarus</name>
    <dbReference type="NCBI Taxonomy" id="94130"/>
    <lineage>
        <taxon>Eukaryota</taxon>
        <taxon>Fungi</taxon>
        <taxon>Fungi incertae sedis</taxon>
        <taxon>Mucoromycota</taxon>
        <taxon>Glomeromycotina</taxon>
        <taxon>Glomeromycetes</taxon>
        <taxon>Glomerales</taxon>
        <taxon>Glomeraceae</taxon>
        <taxon>Rhizophagus</taxon>
    </lineage>
</organism>
<proteinExistence type="predicted"/>